<dbReference type="EMBL" id="KQ085933">
    <property type="protein sequence ID" value="KLO15215.1"/>
    <property type="molecule type" value="Genomic_DNA"/>
</dbReference>
<dbReference type="GO" id="GO:0005524">
    <property type="term" value="F:ATP binding"/>
    <property type="evidence" value="ECO:0007669"/>
    <property type="project" value="InterPro"/>
</dbReference>
<dbReference type="PROSITE" id="PS50011">
    <property type="entry name" value="PROTEIN_KINASE_DOM"/>
    <property type="match status" value="1"/>
</dbReference>
<dbReference type="AlphaFoldDB" id="A0A0H2RT73"/>
<dbReference type="PANTHER" id="PTHR44329:SF214">
    <property type="entry name" value="PROTEIN KINASE DOMAIN-CONTAINING PROTEIN"/>
    <property type="match status" value="1"/>
</dbReference>
<dbReference type="PROSITE" id="PS00109">
    <property type="entry name" value="PROTEIN_KINASE_TYR"/>
    <property type="match status" value="1"/>
</dbReference>
<protein>
    <submittedName>
        <fullName evidence="3">Kinase-like protein</fullName>
    </submittedName>
</protein>
<dbReference type="InterPro" id="IPR000719">
    <property type="entry name" value="Prot_kinase_dom"/>
</dbReference>
<evidence type="ECO:0000259" key="2">
    <source>
        <dbReference type="PROSITE" id="PS50011"/>
    </source>
</evidence>
<feature type="region of interest" description="Disordered" evidence="1">
    <location>
        <begin position="369"/>
        <end position="417"/>
    </location>
</feature>
<feature type="compositionally biased region" description="Polar residues" evidence="1">
    <location>
        <begin position="370"/>
        <end position="395"/>
    </location>
</feature>
<keyword evidence="3" id="KW-0808">Transferase</keyword>
<reference evidence="3 4" key="1">
    <citation type="submission" date="2015-04" db="EMBL/GenBank/DDBJ databases">
        <title>Complete genome sequence of Schizopora paradoxa KUC8140, a cosmopolitan wood degrader in East Asia.</title>
        <authorList>
            <consortium name="DOE Joint Genome Institute"/>
            <person name="Min B."/>
            <person name="Park H."/>
            <person name="Jang Y."/>
            <person name="Kim J.-J."/>
            <person name="Kim K.H."/>
            <person name="Pangilinan J."/>
            <person name="Lipzen A."/>
            <person name="Riley R."/>
            <person name="Grigoriev I.V."/>
            <person name="Spatafora J.W."/>
            <person name="Choi I.-G."/>
        </authorList>
    </citation>
    <scope>NUCLEOTIDE SEQUENCE [LARGE SCALE GENOMIC DNA]</scope>
    <source>
        <strain evidence="3 4">KUC8140</strain>
    </source>
</reference>
<name>A0A0H2RT73_9AGAM</name>
<dbReference type="SUPFAM" id="SSF56112">
    <property type="entry name" value="Protein kinase-like (PK-like)"/>
    <property type="match status" value="1"/>
</dbReference>
<dbReference type="InParanoid" id="A0A0H2RT73"/>
<evidence type="ECO:0000313" key="4">
    <source>
        <dbReference type="Proteomes" id="UP000053477"/>
    </source>
</evidence>
<organism evidence="3 4">
    <name type="scientific">Schizopora paradoxa</name>
    <dbReference type="NCBI Taxonomy" id="27342"/>
    <lineage>
        <taxon>Eukaryota</taxon>
        <taxon>Fungi</taxon>
        <taxon>Dikarya</taxon>
        <taxon>Basidiomycota</taxon>
        <taxon>Agaricomycotina</taxon>
        <taxon>Agaricomycetes</taxon>
        <taxon>Hymenochaetales</taxon>
        <taxon>Schizoporaceae</taxon>
        <taxon>Schizopora</taxon>
    </lineage>
</organism>
<keyword evidence="3" id="KW-0418">Kinase</keyword>
<dbReference type="Proteomes" id="UP000053477">
    <property type="component" value="Unassembled WGS sequence"/>
</dbReference>
<dbReference type="InterPro" id="IPR011009">
    <property type="entry name" value="Kinase-like_dom_sf"/>
</dbReference>
<dbReference type="STRING" id="27342.A0A0H2RT73"/>
<dbReference type="InterPro" id="IPR001245">
    <property type="entry name" value="Ser-Thr/Tyr_kinase_cat_dom"/>
</dbReference>
<feature type="domain" description="Protein kinase" evidence="2">
    <location>
        <begin position="53"/>
        <end position="337"/>
    </location>
</feature>
<keyword evidence="4" id="KW-1185">Reference proteome</keyword>
<dbReference type="OrthoDB" id="122279at2759"/>
<dbReference type="InterPro" id="IPR051681">
    <property type="entry name" value="Ser/Thr_Kinases-Pseudokinases"/>
</dbReference>
<accession>A0A0H2RT73</accession>
<dbReference type="Gene3D" id="1.10.510.10">
    <property type="entry name" value="Transferase(Phosphotransferase) domain 1"/>
    <property type="match status" value="1"/>
</dbReference>
<gene>
    <name evidence="3" type="ORF">SCHPADRAFT_278379</name>
</gene>
<proteinExistence type="predicted"/>
<dbReference type="PANTHER" id="PTHR44329">
    <property type="entry name" value="SERINE/THREONINE-PROTEIN KINASE TNNI3K-RELATED"/>
    <property type="match status" value="1"/>
</dbReference>
<dbReference type="Pfam" id="PF07714">
    <property type="entry name" value="PK_Tyr_Ser-Thr"/>
    <property type="match status" value="1"/>
</dbReference>
<sequence length="516" mass="58631">MEQIFSWKSFRSQHLDAMHFDDAYRGHFVDVMLQLTVQTAIIPKYLVIRGVTGREEFPITTGGFGVIWKAYWKNKAVALKMLRQSSIQDDSGKMHRNLCKEVLLWRQLAHPNLLGFVGICEEAVPSPAMVSLWMENGSVLHFSRRKPMGTKLRMLSQVARALAYLHTHNPVVVHQDVRCANILVNDSCEAVLSDFGLSRLDNEFFNSFTSSLEHGCLRWQAPELVFPDSHILSSPSDDHSKLNTDVPILPKPSTQTDIYALGMTALELFTEKKPFSTLVMDTAVVIDLYHHRTPARPLDSEIPGSAALCDDTWQTLMTCWSMNPAGRPSAKTIGDFFATKAEQELEERGTASCQVVGKWRHDHDQYMQARRSSPPISGSSEDLGTRNNLNSTLSGISLEHERPRSRRRVQPPIASRQSSVSSYFEQKGIVSEMRTLSMEMPSFARKSRIIEVRSKFSIDVERKLDPIYCIAPTHSIPWFSFYTQPPCTKRLSASCSWRICRAIRRETRGQNHEYTH</sequence>
<evidence type="ECO:0000313" key="3">
    <source>
        <dbReference type="EMBL" id="KLO15215.1"/>
    </source>
</evidence>
<evidence type="ECO:0000256" key="1">
    <source>
        <dbReference type="SAM" id="MobiDB-lite"/>
    </source>
</evidence>
<dbReference type="InterPro" id="IPR008266">
    <property type="entry name" value="Tyr_kinase_AS"/>
</dbReference>
<dbReference type="GO" id="GO:0004674">
    <property type="term" value="F:protein serine/threonine kinase activity"/>
    <property type="evidence" value="ECO:0007669"/>
    <property type="project" value="TreeGrafter"/>
</dbReference>